<evidence type="ECO:0000256" key="18">
    <source>
        <dbReference type="SAM" id="MobiDB-lite"/>
    </source>
</evidence>
<keyword evidence="6 17" id="KW-0349">Heme</keyword>
<keyword evidence="9 17" id="KW-0479">Metal-binding</keyword>
<comment type="subunit">
    <text evidence="17">The cytochrome bc1 complex is composed of a cytochrome b (QcrB), the Rieske iron-sulfur protein (QcrA) and a diheme cytochrome c (QcrC) subunit.</text>
</comment>
<dbReference type="PANTHER" id="PTHR33751">
    <property type="entry name" value="CBB3-TYPE CYTOCHROME C OXIDASE SUBUNIT FIXP"/>
    <property type="match status" value="1"/>
</dbReference>
<protein>
    <recommendedName>
        <fullName evidence="3 17">Cytochrome bc1 complex cytochrome c subunit</fullName>
        <ecNumber evidence="2 17">7.1.1.8</ecNumber>
    </recommendedName>
</protein>
<evidence type="ECO:0000313" key="21">
    <source>
        <dbReference type="Proteomes" id="UP001230908"/>
    </source>
</evidence>
<evidence type="ECO:0000256" key="1">
    <source>
        <dbReference type="ARBA" id="ARBA00004651"/>
    </source>
</evidence>
<evidence type="ECO:0000256" key="13">
    <source>
        <dbReference type="ARBA" id="ARBA00022989"/>
    </source>
</evidence>
<dbReference type="RefSeq" id="WP_308713122.1">
    <property type="nucleotide sequence ID" value="NZ_JAVHUY010000012.1"/>
</dbReference>
<evidence type="ECO:0000256" key="6">
    <source>
        <dbReference type="ARBA" id="ARBA00022617"/>
    </source>
</evidence>
<evidence type="ECO:0000256" key="16">
    <source>
        <dbReference type="ARBA" id="ARBA00029351"/>
    </source>
</evidence>
<dbReference type="InterPro" id="IPR009152">
    <property type="entry name" value="bc1_cytC-su"/>
</dbReference>
<comment type="caution">
    <text evidence="17">Lacks conserved residue(s) required for the propagation of feature annotation.</text>
</comment>
<feature type="transmembrane region" description="Helical" evidence="17">
    <location>
        <begin position="259"/>
        <end position="277"/>
    </location>
</feature>
<comment type="caution">
    <text evidence="20">The sequence shown here is derived from an EMBL/GenBank/DDBJ whole genome shotgun (WGS) entry which is preliminary data.</text>
</comment>
<evidence type="ECO:0000256" key="5">
    <source>
        <dbReference type="ARBA" id="ARBA00022475"/>
    </source>
</evidence>
<evidence type="ECO:0000256" key="15">
    <source>
        <dbReference type="ARBA" id="ARBA00023136"/>
    </source>
</evidence>
<keyword evidence="12 17" id="KW-0249">Electron transport</keyword>
<keyword evidence="10" id="KW-0677">Repeat</keyword>
<dbReference type="PIRSF" id="PIRSF000007">
    <property type="entry name" value="Ubiq_cycred_cyc"/>
    <property type="match status" value="1"/>
</dbReference>
<proteinExistence type="predicted"/>
<evidence type="ECO:0000256" key="10">
    <source>
        <dbReference type="ARBA" id="ARBA00022737"/>
    </source>
</evidence>
<keyword evidence="4 17" id="KW-0813">Transport</keyword>
<keyword evidence="8 17" id="KW-0812">Transmembrane</keyword>
<dbReference type="EMBL" id="JAVHUY010000012">
    <property type="protein sequence ID" value="MDQ7905850.1"/>
    <property type="molecule type" value="Genomic_DNA"/>
</dbReference>
<accession>A0ABU0ZFK9</accession>
<dbReference type="InterPro" id="IPR050597">
    <property type="entry name" value="Cytochrome_c_Oxidase_Subunit"/>
</dbReference>
<evidence type="ECO:0000259" key="19">
    <source>
        <dbReference type="PROSITE" id="PS51007"/>
    </source>
</evidence>
<dbReference type="EC" id="7.1.1.8" evidence="2 17"/>
<sequence length="280" mass="29683">MTSDTPGGLLARLRRRRSQPRSRVRRRLGTVVRLTIALTLAGGVYTVFAPGLSADDTPQLSTAAQEGKALFDESCISCHGRNAQGVEGRGPSLIGVGAAAVEFQVSTGRMPMARQEAQAPRKPAMFNDDQTRQLAQYIQELGGGPQIPDGDLRAPEGDDEAIARGGNLFRINCSSCHAFGGGGGALSSGKYAPDLKEATDRQLYAAMLTGPQNMPVFGDNQLTPEQKKEIISYVQEALKQDKDPGGWGLGRFGPVTEGLAIFLVGIVALVFAALWIAGKS</sequence>
<evidence type="ECO:0000256" key="3">
    <source>
        <dbReference type="ARBA" id="ARBA00017819"/>
    </source>
</evidence>
<keyword evidence="13 17" id="KW-1133">Transmembrane helix</keyword>
<evidence type="ECO:0000256" key="17">
    <source>
        <dbReference type="PIRNR" id="PIRNR000007"/>
    </source>
</evidence>
<evidence type="ECO:0000256" key="2">
    <source>
        <dbReference type="ARBA" id="ARBA00012951"/>
    </source>
</evidence>
<evidence type="ECO:0000256" key="11">
    <source>
        <dbReference type="ARBA" id="ARBA00022967"/>
    </source>
</evidence>
<feature type="region of interest" description="Disordered" evidence="18">
    <location>
        <begin position="1"/>
        <end position="24"/>
    </location>
</feature>
<dbReference type="PANTHER" id="PTHR33751:SF13">
    <property type="entry name" value="CYTOCHROME BC1 COMPLEX CYTOCHROME C SUBUNIT"/>
    <property type="match status" value="1"/>
</dbReference>
<evidence type="ECO:0000313" key="20">
    <source>
        <dbReference type="EMBL" id="MDQ7905850.1"/>
    </source>
</evidence>
<dbReference type="Pfam" id="PF00034">
    <property type="entry name" value="Cytochrom_C"/>
    <property type="match status" value="1"/>
</dbReference>
<dbReference type="Pfam" id="PF13442">
    <property type="entry name" value="Cytochrome_CBB3"/>
    <property type="match status" value="1"/>
</dbReference>
<feature type="domain" description="Cytochrome c" evidence="19">
    <location>
        <begin position="62"/>
        <end position="142"/>
    </location>
</feature>
<dbReference type="Proteomes" id="UP001230908">
    <property type="component" value="Unassembled WGS sequence"/>
</dbReference>
<feature type="domain" description="Cytochrome c" evidence="19">
    <location>
        <begin position="160"/>
        <end position="238"/>
    </location>
</feature>
<keyword evidence="11 17" id="KW-1278">Translocase</keyword>
<evidence type="ECO:0000256" key="9">
    <source>
        <dbReference type="ARBA" id="ARBA00022723"/>
    </source>
</evidence>
<dbReference type="PROSITE" id="PS51007">
    <property type="entry name" value="CYTC"/>
    <property type="match status" value="2"/>
</dbReference>
<evidence type="ECO:0000256" key="8">
    <source>
        <dbReference type="ARBA" id="ARBA00022692"/>
    </source>
</evidence>
<dbReference type="InterPro" id="IPR009056">
    <property type="entry name" value="Cyt_c-like_dom"/>
</dbReference>
<keyword evidence="7 17" id="KW-0679">Respiratory chain</keyword>
<evidence type="ECO:0000256" key="14">
    <source>
        <dbReference type="ARBA" id="ARBA00023004"/>
    </source>
</evidence>
<comment type="subcellular location">
    <subcellularLocation>
        <location evidence="1 17">Cell membrane</location>
        <topology evidence="1 17">Multi-pass membrane protein</topology>
    </subcellularLocation>
</comment>
<keyword evidence="21" id="KW-1185">Reference proteome</keyword>
<organism evidence="20 21">
    <name type="scientific">Phytohabitans maris</name>
    <dbReference type="NCBI Taxonomy" id="3071409"/>
    <lineage>
        <taxon>Bacteria</taxon>
        <taxon>Bacillati</taxon>
        <taxon>Actinomycetota</taxon>
        <taxon>Actinomycetes</taxon>
        <taxon>Micromonosporales</taxon>
        <taxon>Micromonosporaceae</taxon>
    </lineage>
</organism>
<dbReference type="SUPFAM" id="SSF46626">
    <property type="entry name" value="Cytochrome c"/>
    <property type="match status" value="2"/>
</dbReference>
<keyword evidence="15 17" id="KW-0472">Membrane</keyword>
<keyword evidence="14 17" id="KW-0408">Iron</keyword>
<comment type="catalytic activity">
    <reaction evidence="16 17">
        <text>a quinol + 2 Fe(III)-[cytochrome c](out) = a quinone + 2 Fe(II)-[cytochrome c](out) + 2 H(+)(out)</text>
        <dbReference type="Rhea" id="RHEA:11484"/>
        <dbReference type="Rhea" id="RHEA-COMP:10350"/>
        <dbReference type="Rhea" id="RHEA-COMP:14399"/>
        <dbReference type="ChEBI" id="CHEBI:15378"/>
        <dbReference type="ChEBI" id="CHEBI:24646"/>
        <dbReference type="ChEBI" id="CHEBI:29033"/>
        <dbReference type="ChEBI" id="CHEBI:29034"/>
        <dbReference type="ChEBI" id="CHEBI:132124"/>
        <dbReference type="EC" id="7.1.1.8"/>
    </reaction>
</comment>
<name>A0ABU0ZFK9_9ACTN</name>
<reference evidence="20 21" key="1">
    <citation type="submission" date="2023-08" db="EMBL/GenBank/DDBJ databases">
        <title>Phytohabitans sansha sp. nov., isolated from marine sediment.</title>
        <authorList>
            <person name="Zhao Y."/>
            <person name="Yi K."/>
        </authorList>
    </citation>
    <scope>NUCLEOTIDE SEQUENCE [LARGE SCALE GENOMIC DNA]</scope>
    <source>
        <strain evidence="20 21">ZYX-F-186</strain>
    </source>
</reference>
<keyword evidence="5 17" id="KW-1003">Cell membrane</keyword>
<evidence type="ECO:0000256" key="4">
    <source>
        <dbReference type="ARBA" id="ARBA00022448"/>
    </source>
</evidence>
<evidence type="ECO:0000256" key="7">
    <source>
        <dbReference type="ARBA" id="ARBA00022660"/>
    </source>
</evidence>
<evidence type="ECO:0000256" key="12">
    <source>
        <dbReference type="ARBA" id="ARBA00022982"/>
    </source>
</evidence>
<gene>
    <name evidence="20" type="ORF">RB614_15130</name>
</gene>
<dbReference type="Gene3D" id="1.10.760.10">
    <property type="entry name" value="Cytochrome c-like domain"/>
    <property type="match status" value="2"/>
</dbReference>
<feature type="compositionally biased region" description="Basic residues" evidence="18">
    <location>
        <begin position="12"/>
        <end position="24"/>
    </location>
</feature>
<dbReference type="InterPro" id="IPR036909">
    <property type="entry name" value="Cyt_c-like_dom_sf"/>
</dbReference>